<dbReference type="InterPro" id="IPR039748">
    <property type="entry name" value="RPC3"/>
</dbReference>
<organism evidence="7">
    <name type="scientific">Coccolithus braarudii</name>
    <dbReference type="NCBI Taxonomy" id="221442"/>
    <lineage>
        <taxon>Eukaryota</taxon>
        <taxon>Haptista</taxon>
        <taxon>Haptophyta</taxon>
        <taxon>Prymnesiophyceae</taxon>
        <taxon>Coccolithales</taxon>
        <taxon>Coccolithaceae</taxon>
        <taxon>Coccolithus</taxon>
    </lineage>
</organism>
<dbReference type="PANTHER" id="PTHR12949">
    <property type="entry name" value="RNA POLYMERASE III DNA DIRECTED -RELATED"/>
    <property type="match status" value="1"/>
</dbReference>
<reference evidence="7" key="1">
    <citation type="submission" date="2021-01" db="EMBL/GenBank/DDBJ databases">
        <authorList>
            <person name="Corre E."/>
            <person name="Pelletier E."/>
            <person name="Niang G."/>
            <person name="Scheremetjew M."/>
            <person name="Finn R."/>
            <person name="Kale V."/>
            <person name="Holt S."/>
            <person name="Cochrane G."/>
            <person name="Meng A."/>
            <person name="Brown T."/>
            <person name="Cohen L."/>
        </authorList>
    </citation>
    <scope>NUCLEOTIDE SEQUENCE</scope>
    <source>
        <strain evidence="7">PLY182g</strain>
    </source>
</reference>
<accession>A0A7S0L894</accession>
<keyword evidence="4 5" id="KW-0539">Nucleus</keyword>
<dbReference type="GO" id="GO:0005666">
    <property type="term" value="C:RNA polymerase III complex"/>
    <property type="evidence" value="ECO:0007669"/>
    <property type="project" value="UniProtKB-UniRule"/>
</dbReference>
<dbReference type="GO" id="GO:0003697">
    <property type="term" value="F:single-stranded DNA binding"/>
    <property type="evidence" value="ECO:0007669"/>
    <property type="project" value="UniProtKB-UniRule"/>
</dbReference>
<dbReference type="InterPro" id="IPR055207">
    <property type="entry name" value="POLR3C_WHD"/>
</dbReference>
<evidence type="ECO:0000256" key="2">
    <source>
        <dbReference type="ARBA" id="ARBA00022478"/>
    </source>
</evidence>
<evidence type="ECO:0000256" key="1">
    <source>
        <dbReference type="ARBA" id="ARBA00004123"/>
    </source>
</evidence>
<dbReference type="AlphaFoldDB" id="A0A7S0L894"/>
<evidence type="ECO:0000256" key="3">
    <source>
        <dbReference type="ARBA" id="ARBA00023163"/>
    </source>
</evidence>
<proteinExistence type="inferred from homology"/>
<feature type="domain" description="DNA-directed RNA polymerase III subunit RPC3 winged-helix" evidence="6">
    <location>
        <begin position="1"/>
        <end position="44"/>
    </location>
</feature>
<gene>
    <name evidence="7" type="ORF">CPEL01642_LOCUS7020</name>
</gene>
<comment type="function">
    <text evidence="5">DNA-dependent RNA polymerase catalyzes the transcription of DNA into RNA using the four ribonucleoside triphosphates as substrates. Specific core component of RNA polymerase III which synthesizes small RNAs, such as 5S rRNA and tRNAs.</text>
</comment>
<protein>
    <recommendedName>
        <fullName evidence="5">DNA-directed RNA polymerase III subunit RPC3</fullName>
        <shortName evidence="5">RNA polymerase III subunit C3</shortName>
    </recommendedName>
</protein>
<dbReference type="PANTHER" id="PTHR12949:SF0">
    <property type="entry name" value="DNA-DIRECTED RNA POLYMERASE III SUBUNIT RPC3"/>
    <property type="match status" value="1"/>
</dbReference>
<comment type="subcellular location">
    <subcellularLocation>
        <location evidence="1 5">Nucleus</location>
    </subcellularLocation>
</comment>
<comment type="subunit">
    <text evidence="5">Component of the RNA polymerase III (Pol III) complex consisting of 17 subunits.</text>
</comment>
<dbReference type="InterPro" id="IPR036388">
    <property type="entry name" value="WH-like_DNA-bd_sf"/>
</dbReference>
<dbReference type="EMBL" id="HBEY01014505">
    <property type="protein sequence ID" value="CAD8603685.1"/>
    <property type="molecule type" value="Transcribed_RNA"/>
</dbReference>
<name>A0A7S0L894_9EUKA</name>
<dbReference type="Gene3D" id="1.10.10.10">
    <property type="entry name" value="Winged helix-like DNA-binding domain superfamily/Winged helix DNA-binding domain"/>
    <property type="match status" value="1"/>
</dbReference>
<evidence type="ECO:0000256" key="5">
    <source>
        <dbReference type="RuleBase" id="RU367076"/>
    </source>
</evidence>
<evidence type="ECO:0000313" key="7">
    <source>
        <dbReference type="EMBL" id="CAD8603685.1"/>
    </source>
</evidence>
<sequence length="115" mass="13546">MAVLPENATRPLLMRMLQAEYVMLAEVSRTNDHNPRSTTYLWYVDLPKAYRTVERELLKTLYNLQCRLQAERKKEPLALADESAEEAASLAQRRVDYLTHMMLKVHETLMLMRCF</sequence>
<keyword evidence="3 5" id="KW-0804">Transcription</keyword>
<comment type="similarity">
    <text evidence="5">Belongs to the eukaryotic RPC3/POLR3C RNA polymerase subunit family.</text>
</comment>
<evidence type="ECO:0000259" key="6">
    <source>
        <dbReference type="Pfam" id="PF22536"/>
    </source>
</evidence>
<keyword evidence="2 5" id="KW-0240">DNA-directed RNA polymerase</keyword>
<dbReference type="Pfam" id="PF22536">
    <property type="entry name" value="WHD_POLR3C"/>
    <property type="match status" value="1"/>
</dbReference>
<evidence type="ECO:0000256" key="4">
    <source>
        <dbReference type="ARBA" id="ARBA00023242"/>
    </source>
</evidence>